<dbReference type="OrthoDB" id="9801445at2"/>
<keyword evidence="3" id="KW-0378">Hydrolase</keyword>
<dbReference type="GO" id="GO:0046872">
    <property type="term" value="F:metal ion binding"/>
    <property type="evidence" value="ECO:0007669"/>
    <property type="project" value="UniProtKB-KW"/>
</dbReference>
<evidence type="ECO:0000256" key="2">
    <source>
        <dbReference type="ARBA" id="ARBA00022723"/>
    </source>
</evidence>
<keyword evidence="2" id="KW-0479">Metal-binding</keyword>
<dbReference type="Pfam" id="PF02633">
    <property type="entry name" value="Creatininase"/>
    <property type="match status" value="1"/>
</dbReference>
<dbReference type="Proteomes" id="UP000286997">
    <property type="component" value="Unassembled WGS sequence"/>
</dbReference>
<dbReference type="PANTHER" id="PTHR35005">
    <property type="entry name" value="3-DEHYDRO-SCYLLO-INOSOSE HYDROLASE"/>
    <property type="match status" value="1"/>
</dbReference>
<accession>A0A437PG19</accession>
<dbReference type="RefSeq" id="WP_127727362.1">
    <property type="nucleotide sequence ID" value="NZ_SACP01000002.1"/>
</dbReference>
<dbReference type="AlphaFoldDB" id="A0A437PG19"/>
<dbReference type="EMBL" id="SACP01000002">
    <property type="protein sequence ID" value="RVU21143.1"/>
    <property type="molecule type" value="Genomic_DNA"/>
</dbReference>
<dbReference type="SUPFAM" id="SSF102215">
    <property type="entry name" value="Creatininase"/>
    <property type="match status" value="1"/>
</dbReference>
<comment type="similarity">
    <text evidence="5">Belongs to the creatininase superfamily.</text>
</comment>
<dbReference type="Gene3D" id="3.40.50.10310">
    <property type="entry name" value="Creatininase"/>
    <property type="match status" value="1"/>
</dbReference>
<dbReference type="InterPro" id="IPR024087">
    <property type="entry name" value="Creatininase-like_sf"/>
</dbReference>
<dbReference type="InterPro" id="IPR003785">
    <property type="entry name" value="Creatininase/forma_Hydrolase"/>
</dbReference>
<keyword evidence="4" id="KW-0862">Zinc</keyword>
<name>A0A437PG19_9HYPH</name>
<dbReference type="PANTHER" id="PTHR35005:SF1">
    <property type="entry name" value="2-AMINO-5-FORMYLAMINO-6-RIBOSYLAMINOPYRIMIDIN-4(3H)-ONE 5'-MONOPHOSPHATE DEFORMYLASE"/>
    <property type="match status" value="1"/>
</dbReference>
<evidence type="ECO:0000256" key="4">
    <source>
        <dbReference type="ARBA" id="ARBA00022833"/>
    </source>
</evidence>
<sequence>MPAHHWHELTTADLPPERLRAAVAVLPVAAVEQHGPHLPLGTDAIIAEGYLARVVGRVPDDLDVLILPVQTVGASAEHAGFPGTLSLSPETALRAWGEIGGAVARAGCGRLVIVTSHGGNSALIDLVALDLRGRHGLVAVTTAWSRFGYPPGLFPDDEIRHGIHGGGVETALMLALRPDLVRREAVADFVPLTRAMERDYTHLRAGRPAAFAWRAEDLNPAGAIGDATLGTAEAGEAALAHGAGAFVELLRDVARFALPAARGAVPGAGAAPPSRPGG</sequence>
<protein>
    <submittedName>
        <fullName evidence="6">Creatininase family protein</fullName>
    </submittedName>
</protein>
<dbReference type="GO" id="GO:0016811">
    <property type="term" value="F:hydrolase activity, acting on carbon-nitrogen (but not peptide) bonds, in linear amides"/>
    <property type="evidence" value="ECO:0007669"/>
    <property type="project" value="TreeGrafter"/>
</dbReference>
<evidence type="ECO:0000256" key="5">
    <source>
        <dbReference type="ARBA" id="ARBA00024029"/>
    </source>
</evidence>
<evidence type="ECO:0000256" key="3">
    <source>
        <dbReference type="ARBA" id="ARBA00022801"/>
    </source>
</evidence>
<evidence type="ECO:0000313" key="6">
    <source>
        <dbReference type="EMBL" id="RVU21143.1"/>
    </source>
</evidence>
<evidence type="ECO:0000256" key="1">
    <source>
        <dbReference type="ARBA" id="ARBA00001947"/>
    </source>
</evidence>
<comment type="caution">
    <text evidence="6">The sequence shown here is derived from an EMBL/GenBank/DDBJ whole genome shotgun (WGS) entry which is preliminary data.</text>
</comment>
<comment type="cofactor">
    <cofactor evidence="1">
        <name>Zn(2+)</name>
        <dbReference type="ChEBI" id="CHEBI:29105"/>
    </cofactor>
</comment>
<gene>
    <name evidence="6" type="ORF">EOE48_03335</name>
</gene>
<dbReference type="GO" id="GO:0009231">
    <property type="term" value="P:riboflavin biosynthetic process"/>
    <property type="evidence" value="ECO:0007669"/>
    <property type="project" value="TreeGrafter"/>
</dbReference>
<evidence type="ECO:0000313" key="7">
    <source>
        <dbReference type="Proteomes" id="UP000286997"/>
    </source>
</evidence>
<reference evidence="6 7" key="1">
    <citation type="submission" date="2019-01" db="EMBL/GenBank/DDBJ databases">
        <authorList>
            <person name="Chen W.-M."/>
        </authorList>
    </citation>
    <scope>NUCLEOTIDE SEQUENCE [LARGE SCALE GENOMIC DNA]</scope>
    <source>
        <strain evidence="6 7">TER-1</strain>
    </source>
</reference>
<keyword evidence="7" id="KW-1185">Reference proteome</keyword>
<proteinExistence type="inferred from homology"/>
<organism evidence="6 7">
    <name type="scientific">Methylobacterium oryzihabitans</name>
    <dbReference type="NCBI Taxonomy" id="2499852"/>
    <lineage>
        <taxon>Bacteria</taxon>
        <taxon>Pseudomonadati</taxon>
        <taxon>Pseudomonadota</taxon>
        <taxon>Alphaproteobacteria</taxon>
        <taxon>Hyphomicrobiales</taxon>
        <taxon>Methylobacteriaceae</taxon>
        <taxon>Methylobacterium</taxon>
    </lineage>
</organism>